<reference evidence="4 5" key="1">
    <citation type="submission" date="2018-07" db="EMBL/GenBank/DDBJ databases">
        <title>Section-level genome sequencing of Aspergillus section Nigri to investigate inter- and intra-species variation.</title>
        <authorList>
            <consortium name="DOE Joint Genome Institute"/>
            <person name="Vesth T.C."/>
            <person name="Nybo J.L."/>
            <person name="Theobald S."/>
            <person name="Frisvad J.C."/>
            <person name="Larsen T.O."/>
            <person name="Nielsen K.F."/>
            <person name="Hoof J.B."/>
            <person name="Brandl J."/>
            <person name="Salamov A."/>
            <person name="Riley R."/>
            <person name="Gladden J.M."/>
            <person name="Phatale P."/>
            <person name="Nielsen M.T."/>
            <person name="Lyhne E.K."/>
            <person name="Kogle M.E."/>
            <person name="Strasser K."/>
            <person name="McDonnell E."/>
            <person name="Barry K."/>
            <person name="Clum A."/>
            <person name="Chen C."/>
            <person name="Nolan M."/>
            <person name="Sandor L."/>
            <person name="Kuo A."/>
            <person name="Lipzen A."/>
            <person name="Hainaut M."/>
            <person name="Drula E."/>
            <person name="Tsang A."/>
            <person name="Magnuson J.K."/>
            <person name="Henrissat B."/>
            <person name="Wiebenga A."/>
            <person name="Simmons B.A."/>
            <person name="Makela M.R."/>
            <person name="De vries R.P."/>
            <person name="Grigoriev I.V."/>
            <person name="Mortensen U.H."/>
            <person name="Baker S.E."/>
            <person name="Andersen M.R."/>
        </authorList>
    </citation>
    <scope>NUCLEOTIDE SEQUENCE [LARGE SCALE GENOMIC DNA]</scope>
    <source>
        <strain evidence="4 5">ATCC 13496</strain>
    </source>
</reference>
<keyword evidence="1" id="KW-0732">Signal</keyword>
<dbReference type="Gene3D" id="3.40.50.200">
    <property type="entry name" value="Peptidase S8/S53 domain"/>
    <property type="match status" value="1"/>
</dbReference>
<evidence type="ECO:0000313" key="4">
    <source>
        <dbReference type="EMBL" id="RDH24603.1"/>
    </source>
</evidence>
<dbReference type="Proteomes" id="UP000253845">
    <property type="component" value="Unassembled WGS sequence"/>
</dbReference>
<evidence type="ECO:0000256" key="1">
    <source>
        <dbReference type="ARBA" id="ARBA00022729"/>
    </source>
</evidence>
<gene>
    <name evidence="4" type="ORF">M747DRAFT_301559</name>
</gene>
<accession>A0A370CES8</accession>
<organism evidence="4 5">
    <name type="scientific">Aspergillus niger ATCC 13496</name>
    <dbReference type="NCBI Taxonomy" id="1353008"/>
    <lineage>
        <taxon>Eukaryota</taxon>
        <taxon>Fungi</taxon>
        <taxon>Dikarya</taxon>
        <taxon>Ascomycota</taxon>
        <taxon>Pezizomycotina</taxon>
        <taxon>Eurotiomycetes</taxon>
        <taxon>Eurotiomycetidae</taxon>
        <taxon>Eurotiales</taxon>
        <taxon>Aspergillaceae</taxon>
        <taxon>Aspergillus</taxon>
        <taxon>Aspergillus subgen. Circumdati</taxon>
    </lineage>
</organism>
<sequence length="289" mass="32378">MDQFALIVKNYHRHLGKYSPTVKVAIIDDGIDPLQANLQENIDGGASFHHRPGRPDRPIYYWSAPGGHGTEMAKLICRICPKACLCIIHLGEGLGEEEARQIKPETAIEAIKWATTAGVHIISMSWSIIQSKMSGDPYSAATIDDEKWSKTGAQKLDFYPPGENLPLRDQLHPHQFPLQSLSGSLLATAVAARLAALLQYCMGTAARKPENKPELSKKDPEIPEIHKYLATRNYLTRLRELRIGMLGLPLSFREVIDDGAIYRDEILATQPFSSLNHNDERIRIRLRLL</sequence>
<name>A0A370CES8_ASPNG</name>
<evidence type="ECO:0000259" key="3">
    <source>
        <dbReference type="Pfam" id="PF00082"/>
    </source>
</evidence>
<dbReference type="GO" id="GO:0006508">
    <property type="term" value="P:proteolysis"/>
    <property type="evidence" value="ECO:0007669"/>
    <property type="project" value="InterPro"/>
</dbReference>
<dbReference type="InterPro" id="IPR000209">
    <property type="entry name" value="Peptidase_S8/S53_dom"/>
</dbReference>
<dbReference type="Pfam" id="PF00082">
    <property type="entry name" value="Peptidase_S8"/>
    <property type="match status" value="1"/>
</dbReference>
<dbReference type="SUPFAM" id="SSF52743">
    <property type="entry name" value="Subtilisin-like"/>
    <property type="match status" value="1"/>
</dbReference>
<feature type="domain" description="Peptidase S8/S53" evidence="3">
    <location>
        <begin position="21"/>
        <end position="144"/>
    </location>
</feature>
<protein>
    <recommendedName>
        <fullName evidence="3">Peptidase S8/S53 domain-containing protein</fullName>
    </recommendedName>
</protein>
<keyword evidence="2" id="KW-0865">Zymogen</keyword>
<dbReference type="VEuPathDB" id="FungiDB:M747DRAFT_301559"/>
<dbReference type="InterPro" id="IPR036852">
    <property type="entry name" value="Peptidase_S8/S53_dom_sf"/>
</dbReference>
<dbReference type="AlphaFoldDB" id="A0A370CES8"/>
<evidence type="ECO:0000313" key="5">
    <source>
        <dbReference type="Proteomes" id="UP000253845"/>
    </source>
</evidence>
<dbReference type="GO" id="GO:0004252">
    <property type="term" value="F:serine-type endopeptidase activity"/>
    <property type="evidence" value="ECO:0007669"/>
    <property type="project" value="InterPro"/>
</dbReference>
<proteinExistence type="predicted"/>
<evidence type="ECO:0000256" key="2">
    <source>
        <dbReference type="ARBA" id="ARBA00023145"/>
    </source>
</evidence>
<dbReference type="EMBL" id="KZ851901">
    <property type="protein sequence ID" value="RDH24603.1"/>
    <property type="molecule type" value="Genomic_DNA"/>
</dbReference>